<dbReference type="PROSITE" id="PS50956">
    <property type="entry name" value="HTH_ASNC_2"/>
    <property type="match status" value="1"/>
</dbReference>
<protein>
    <submittedName>
        <fullName evidence="5">Lrp/AsnC family transcriptional regulator</fullName>
    </submittedName>
</protein>
<dbReference type="Pfam" id="PF01037">
    <property type="entry name" value="AsnC_trans_reg"/>
    <property type="match status" value="1"/>
</dbReference>
<keyword evidence="2" id="KW-0238">DNA-binding</keyword>
<reference evidence="6" key="1">
    <citation type="journal article" date="2019" name="Int. J. Syst. Evol. Microbiol.">
        <title>The Global Catalogue of Microorganisms (GCM) 10K type strain sequencing project: providing services to taxonomists for standard genome sequencing and annotation.</title>
        <authorList>
            <consortium name="The Broad Institute Genomics Platform"/>
            <consortium name="The Broad Institute Genome Sequencing Center for Infectious Disease"/>
            <person name="Wu L."/>
            <person name="Ma J."/>
        </authorList>
    </citation>
    <scope>NUCLEOTIDE SEQUENCE [LARGE SCALE GENOMIC DNA]</scope>
    <source>
        <strain evidence="6">JCM 9371</strain>
    </source>
</reference>
<dbReference type="SUPFAM" id="SSF54909">
    <property type="entry name" value="Dimeric alpha+beta barrel"/>
    <property type="match status" value="1"/>
</dbReference>
<keyword evidence="6" id="KW-1185">Reference proteome</keyword>
<dbReference type="InterPro" id="IPR011991">
    <property type="entry name" value="ArsR-like_HTH"/>
</dbReference>
<dbReference type="Pfam" id="PF13404">
    <property type="entry name" value="HTH_AsnC-type"/>
    <property type="match status" value="1"/>
</dbReference>
<organism evidence="5 6">
    <name type="scientific">Actinomadura fibrosa</name>
    <dbReference type="NCBI Taxonomy" id="111802"/>
    <lineage>
        <taxon>Bacteria</taxon>
        <taxon>Bacillati</taxon>
        <taxon>Actinomycetota</taxon>
        <taxon>Actinomycetes</taxon>
        <taxon>Streptosporangiales</taxon>
        <taxon>Thermomonosporaceae</taxon>
        <taxon>Actinomadura</taxon>
    </lineage>
</organism>
<dbReference type="SMART" id="SM00344">
    <property type="entry name" value="HTH_ASNC"/>
    <property type="match status" value="1"/>
</dbReference>
<dbReference type="InterPro" id="IPR019888">
    <property type="entry name" value="Tscrpt_reg_AsnC-like"/>
</dbReference>
<evidence type="ECO:0000256" key="3">
    <source>
        <dbReference type="ARBA" id="ARBA00023163"/>
    </source>
</evidence>
<dbReference type="InterPro" id="IPR011008">
    <property type="entry name" value="Dimeric_a/b-barrel"/>
</dbReference>
<dbReference type="InterPro" id="IPR019885">
    <property type="entry name" value="Tscrpt_reg_HTH_AsnC-type_CS"/>
</dbReference>
<evidence type="ECO:0000256" key="2">
    <source>
        <dbReference type="ARBA" id="ARBA00023125"/>
    </source>
</evidence>
<gene>
    <name evidence="5" type="ORF">ACFQZM_14105</name>
</gene>
<dbReference type="InterPro" id="IPR036390">
    <property type="entry name" value="WH_DNA-bd_sf"/>
</dbReference>
<dbReference type="EMBL" id="JBHTGP010000006">
    <property type="protein sequence ID" value="MFD0685640.1"/>
    <property type="molecule type" value="Genomic_DNA"/>
</dbReference>
<name>A0ABW2XJ52_9ACTN</name>
<dbReference type="InterPro" id="IPR036388">
    <property type="entry name" value="WH-like_DNA-bd_sf"/>
</dbReference>
<dbReference type="Gene3D" id="1.10.10.10">
    <property type="entry name" value="Winged helix-like DNA-binding domain superfamily/Winged helix DNA-binding domain"/>
    <property type="match status" value="1"/>
</dbReference>
<dbReference type="Proteomes" id="UP001597063">
    <property type="component" value="Unassembled WGS sequence"/>
</dbReference>
<accession>A0ABW2XJ52</accession>
<dbReference type="InterPro" id="IPR019887">
    <property type="entry name" value="Tscrpt_reg_AsnC/Lrp_C"/>
</dbReference>
<evidence type="ECO:0000313" key="6">
    <source>
        <dbReference type="Proteomes" id="UP001597063"/>
    </source>
</evidence>
<proteinExistence type="predicted"/>
<dbReference type="Gene3D" id="3.30.70.920">
    <property type="match status" value="1"/>
</dbReference>
<dbReference type="InterPro" id="IPR000485">
    <property type="entry name" value="AsnC-type_HTH_dom"/>
</dbReference>
<evidence type="ECO:0000313" key="5">
    <source>
        <dbReference type="EMBL" id="MFD0685640.1"/>
    </source>
</evidence>
<dbReference type="PRINTS" id="PR00033">
    <property type="entry name" value="HTHASNC"/>
</dbReference>
<evidence type="ECO:0000259" key="4">
    <source>
        <dbReference type="PROSITE" id="PS50956"/>
    </source>
</evidence>
<evidence type="ECO:0000256" key="1">
    <source>
        <dbReference type="ARBA" id="ARBA00023015"/>
    </source>
</evidence>
<dbReference type="RefSeq" id="WP_131756087.1">
    <property type="nucleotide sequence ID" value="NZ_CAACUY010000012.1"/>
</dbReference>
<sequence>MANRRGRPGRAYEPKPLDDVDRRILGELQRDARVTLAELGRRVALSAPAVAERVQRLEDTGVITGYRAEVDPAALGFPITVMVRVSPNPRELSRIPKIADEVPQIVECHRMTGDDCFYFIARLRTVDELEPILDRFTPYARTTTSLLQSSPVPRRPLPLD</sequence>
<dbReference type="SUPFAM" id="SSF46785">
    <property type="entry name" value="Winged helix' DNA-binding domain"/>
    <property type="match status" value="1"/>
</dbReference>
<dbReference type="PANTHER" id="PTHR30154">
    <property type="entry name" value="LEUCINE-RESPONSIVE REGULATORY PROTEIN"/>
    <property type="match status" value="1"/>
</dbReference>
<comment type="caution">
    <text evidence="5">The sequence shown here is derived from an EMBL/GenBank/DDBJ whole genome shotgun (WGS) entry which is preliminary data.</text>
</comment>
<feature type="domain" description="HTH asnC-type" evidence="4">
    <location>
        <begin position="17"/>
        <end position="78"/>
    </location>
</feature>
<dbReference type="CDD" id="cd00090">
    <property type="entry name" value="HTH_ARSR"/>
    <property type="match status" value="1"/>
</dbReference>
<keyword evidence="1" id="KW-0805">Transcription regulation</keyword>
<dbReference type="PROSITE" id="PS00519">
    <property type="entry name" value="HTH_ASNC_1"/>
    <property type="match status" value="1"/>
</dbReference>
<keyword evidence="3" id="KW-0804">Transcription</keyword>
<dbReference type="PANTHER" id="PTHR30154:SF53">
    <property type="entry name" value="HTH-TYPE TRANSCRIPTIONAL REGULATOR LRPC"/>
    <property type="match status" value="1"/>
</dbReference>